<accession>A0ABU6D0Y3</accession>
<protein>
    <submittedName>
        <fullName evidence="2">Rhodanese-like domain-containing protein</fullName>
    </submittedName>
</protein>
<dbReference type="SMART" id="SM00450">
    <property type="entry name" value="RHOD"/>
    <property type="match status" value="1"/>
</dbReference>
<proteinExistence type="predicted"/>
<dbReference type="EMBL" id="JAYMYJ010000120">
    <property type="protein sequence ID" value="MEB4592039.1"/>
    <property type="molecule type" value="Genomic_DNA"/>
</dbReference>
<organism evidence="2 3">
    <name type="scientific">Candidatus Thiothrix phosphatis</name>
    <dbReference type="NCBI Taxonomy" id="3112415"/>
    <lineage>
        <taxon>Bacteria</taxon>
        <taxon>Pseudomonadati</taxon>
        <taxon>Pseudomonadota</taxon>
        <taxon>Gammaproteobacteria</taxon>
        <taxon>Thiotrichales</taxon>
        <taxon>Thiotrichaceae</taxon>
        <taxon>Thiothrix</taxon>
    </lineage>
</organism>
<dbReference type="Pfam" id="PF00581">
    <property type="entry name" value="Rhodanese"/>
    <property type="match status" value="1"/>
</dbReference>
<dbReference type="PANTHER" id="PTHR43031:SF1">
    <property type="entry name" value="PYRIDINE NUCLEOTIDE-DISULPHIDE OXIDOREDUCTASE"/>
    <property type="match status" value="1"/>
</dbReference>
<name>A0ABU6D0Y3_9GAMM</name>
<gene>
    <name evidence="2" type="ORF">VSS37_13680</name>
</gene>
<feature type="domain" description="Rhodanese" evidence="1">
    <location>
        <begin position="18"/>
        <end position="106"/>
    </location>
</feature>
<comment type="caution">
    <text evidence="2">The sequence shown here is derived from an EMBL/GenBank/DDBJ whole genome shotgun (WGS) entry which is preliminary data.</text>
</comment>
<evidence type="ECO:0000313" key="3">
    <source>
        <dbReference type="Proteomes" id="UP001308005"/>
    </source>
</evidence>
<dbReference type="CDD" id="cd00158">
    <property type="entry name" value="RHOD"/>
    <property type="match status" value="1"/>
</dbReference>
<keyword evidence="3" id="KW-1185">Reference proteome</keyword>
<dbReference type="InterPro" id="IPR050229">
    <property type="entry name" value="GlpE_sulfurtransferase"/>
</dbReference>
<dbReference type="Proteomes" id="UP001308005">
    <property type="component" value="Unassembled WGS sequence"/>
</dbReference>
<evidence type="ECO:0000313" key="2">
    <source>
        <dbReference type="EMBL" id="MEB4592039.1"/>
    </source>
</evidence>
<dbReference type="InterPro" id="IPR001763">
    <property type="entry name" value="Rhodanese-like_dom"/>
</dbReference>
<dbReference type="InterPro" id="IPR036873">
    <property type="entry name" value="Rhodanese-like_dom_sf"/>
</dbReference>
<dbReference type="RefSeq" id="WP_324696097.1">
    <property type="nucleotide sequence ID" value="NZ_JAYMYJ010000120.1"/>
</dbReference>
<reference evidence="2 3" key="2">
    <citation type="submission" date="2024-01" db="EMBL/GenBank/DDBJ databases">
        <authorList>
            <person name="Xie X."/>
        </authorList>
    </citation>
    <scope>NUCLEOTIDE SEQUENCE [LARGE SCALE GENOMIC DNA]</scope>
    <source>
        <strain evidence="2">SCUT-1</strain>
    </source>
</reference>
<dbReference type="PROSITE" id="PS50206">
    <property type="entry name" value="RHODANESE_3"/>
    <property type="match status" value="1"/>
</dbReference>
<dbReference type="Gene3D" id="3.40.250.10">
    <property type="entry name" value="Rhodanese-like domain"/>
    <property type="match status" value="1"/>
</dbReference>
<sequence>MFGIREVDAAGLKKMLDSGEKIRLLDVRSASEVAQGVIEGFEFMPLHTLPMRMNDLPRDETIVFYCRTGARSAQACMFLKQNTGIDAVNLKGGIVGWYQSGMKVVLPNAA</sequence>
<dbReference type="PANTHER" id="PTHR43031">
    <property type="entry name" value="FAD-DEPENDENT OXIDOREDUCTASE"/>
    <property type="match status" value="1"/>
</dbReference>
<dbReference type="SUPFAM" id="SSF52821">
    <property type="entry name" value="Rhodanese/Cell cycle control phosphatase"/>
    <property type="match status" value="1"/>
</dbReference>
<reference evidence="3" key="1">
    <citation type="submission" date="2023-07" db="EMBL/GenBank/DDBJ databases">
        <title>The carbon used by Thiothrix.</title>
        <authorList>
            <person name="Chen L."/>
        </authorList>
    </citation>
    <scope>NUCLEOTIDE SEQUENCE [LARGE SCALE GENOMIC DNA]</scope>
</reference>
<evidence type="ECO:0000259" key="1">
    <source>
        <dbReference type="PROSITE" id="PS50206"/>
    </source>
</evidence>